<feature type="non-terminal residue" evidence="1">
    <location>
        <position position="103"/>
    </location>
</feature>
<name>A0A0F9NTP8_9ZZZZ</name>
<comment type="caution">
    <text evidence="1">The sequence shown here is derived from an EMBL/GenBank/DDBJ whole genome shotgun (WGS) entry which is preliminary data.</text>
</comment>
<dbReference type="AlphaFoldDB" id="A0A0F9NTP8"/>
<dbReference type="EMBL" id="LAZR01003028">
    <property type="protein sequence ID" value="KKN22820.1"/>
    <property type="molecule type" value="Genomic_DNA"/>
</dbReference>
<accession>A0A0F9NTP8</accession>
<gene>
    <name evidence="1" type="ORF">LCGC14_0911300</name>
</gene>
<proteinExistence type="predicted"/>
<organism evidence="1">
    <name type="scientific">marine sediment metagenome</name>
    <dbReference type="NCBI Taxonomy" id="412755"/>
    <lineage>
        <taxon>unclassified sequences</taxon>
        <taxon>metagenomes</taxon>
        <taxon>ecological metagenomes</taxon>
    </lineage>
</organism>
<protein>
    <submittedName>
        <fullName evidence="1">Uncharacterized protein</fullName>
    </submittedName>
</protein>
<evidence type="ECO:0000313" key="1">
    <source>
        <dbReference type="EMBL" id="KKN22820.1"/>
    </source>
</evidence>
<sequence length="103" mass="11886">MFGVLSNQKKKKNGHQRIKVLVVKHLIEREGKDLEREINIEIKDPNLLGTPDIHINEEAFEIETFYGRGILEELIQVNKNISTIKDIQSKMQKCKLCGRNAES</sequence>
<reference evidence="1" key="1">
    <citation type="journal article" date="2015" name="Nature">
        <title>Complex archaea that bridge the gap between prokaryotes and eukaryotes.</title>
        <authorList>
            <person name="Spang A."/>
            <person name="Saw J.H."/>
            <person name="Jorgensen S.L."/>
            <person name="Zaremba-Niedzwiedzka K."/>
            <person name="Martijn J."/>
            <person name="Lind A.E."/>
            <person name="van Eijk R."/>
            <person name="Schleper C."/>
            <person name="Guy L."/>
            <person name="Ettema T.J."/>
        </authorList>
    </citation>
    <scope>NUCLEOTIDE SEQUENCE</scope>
</reference>